<dbReference type="Proteomes" id="UP000288086">
    <property type="component" value="Unassembled WGS sequence"/>
</dbReference>
<evidence type="ECO:0000313" key="2">
    <source>
        <dbReference type="Proteomes" id="UP000288086"/>
    </source>
</evidence>
<evidence type="ECO:0000313" key="1">
    <source>
        <dbReference type="EMBL" id="RWX43398.1"/>
    </source>
</evidence>
<comment type="caution">
    <text evidence="1">The sequence shown here is derived from an EMBL/GenBank/DDBJ whole genome shotgun (WGS) entry which is preliminary data.</text>
</comment>
<gene>
    <name evidence="1" type="ORF">VT98_14411</name>
</gene>
<dbReference type="EMBL" id="MTKP01000441">
    <property type="protein sequence ID" value="RWX43398.1"/>
    <property type="molecule type" value="Genomic_DNA"/>
</dbReference>
<dbReference type="AlphaFoldDB" id="A0A3S3R3K4"/>
<protein>
    <submittedName>
        <fullName evidence="1">Uncharacterized protein</fullName>
    </submittedName>
</protein>
<proteinExistence type="predicted"/>
<sequence length="51" mass="5998">MREILQDVFNRFVDFSEKKRGTVVIHYLDVLLSSTFFVTSSLRRATKYIGL</sequence>
<accession>A0A3S3R3K4</accession>
<keyword evidence="2" id="KW-1185">Reference proteome</keyword>
<reference evidence="1 2" key="1">
    <citation type="submission" date="2017-01" db="EMBL/GenBank/DDBJ databases">
        <title>The cable genome- insights into the physiology and evolution of filamentous bacteria capable of sulfide oxidation via long distance electron transfer.</title>
        <authorList>
            <person name="Schreiber L."/>
            <person name="Bjerg J.T."/>
            <person name="Boggild A."/>
            <person name="Van De Vossenberg J."/>
            <person name="Meysman F."/>
            <person name="Nielsen L.P."/>
            <person name="Schramm A."/>
            <person name="Kjeldsen K.U."/>
        </authorList>
    </citation>
    <scope>NUCLEOTIDE SEQUENCE [LARGE SCALE GENOMIC DNA]</scope>
    <source>
        <strain evidence="1">A1</strain>
    </source>
</reference>
<organism evidence="1 2">
    <name type="scientific">Candidatus Electrothrix communis</name>
    <dbReference type="NCBI Taxonomy" id="1859133"/>
    <lineage>
        <taxon>Bacteria</taxon>
        <taxon>Pseudomonadati</taxon>
        <taxon>Thermodesulfobacteriota</taxon>
        <taxon>Desulfobulbia</taxon>
        <taxon>Desulfobulbales</taxon>
        <taxon>Desulfobulbaceae</taxon>
        <taxon>Candidatus Electrothrix</taxon>
    </lineage>
</organism>
<name>A0A3S3R3K4_9BACT</name>